<evidence type="ECO:0000259" key="7">
    <source>
        <dbReference type="PROSITE" id="PS50811"/>
    </source>
</evidence>
<evidence type="ECO:0000313" key="9">
    <source>
        <dbReference type="Proteomes" id="UP000734854"/>
    </source>
</evidence>
<proteinExistence type="predicted"/>
<feature type="region of interest" description="Disordered" evidence="6">
    <location>
        <begin position="137"/>
        <end position="177"/>
    </location>
</feature>
<name>A0A8J5FJ53_ZINOF</name>
<dbReference type="Pfam" id="PF03106">
    <property type="entry name" value="WRKY"/>
    <property type="match status" value="1"/>
</dbReference>
<reference evidence="8 9" key="1">
    <citation type="submission" date="2020-08" db="EMBL/GenBank/DDBJ databases">
        <title>Plant Genome Project.</title>
        <authorList>
            <person name="Zhang R.-G."/>
        </authorList>
    </citation>
    <scope>NUCLEOTIDE SEQUENCE [LARGE SCALE GENOMIC DNA]</scope>
    <source>
        <tissue evidence="8">Rhizome</tissue>
    </source>
</reference>
<dbReference type="InterPro" id="IPR036576">
    <property type="entry name" value="WRKY_dom_sf"/>
</dbReference>
<feature type="domain" description="WRKY" evidence="7">
    <location>
        <begin position="78"/>
        <end position="138"/>
    </location>
</feature>
<comment type="subcellular location">
    <subcellularLocation>
        <location evidence="1">Nucleus</location>
    </subcellularLocation>
</comment>
<dbReference type="PANTHER" id="PTHR32096">
    <property type="entry name" value="WRKY TRANSCRIPTION FACTOR 30-RELATED-RELATED"/>
    <property type="match status" value="1"/>
</dbReference>
<keyword evidence="4" id="KW-0804">Transcription</keyword>
<dbReference type="GO" id="GO:0003700">
    <property type="term" value="F:DNA-binding transcription factor activity"/>
    <property type="evidence" value="ECO:0007669"/>
    <property type="project" value="InterPro"/>
</dbReference>
<dbReference type="FunFam" id="2.20.25.80:FF:000004">
    <property type="entry name" value="WRKY transcription factor 65"/>
    <property type="match status" value="1"/>
</dbReference>
<sequence>MGGGRSAAGVLWRPETYPPLSYIQFQEKVSLFISVVIALWFGLTGAPISSRRAAQKKVVSVPVGDAEGVRAGEAFPPSDSWSWRKYGQKPIKGSPFPRGYYRCSSWKGCPARKHVERDRLDPGVLLVTYSFDHNHPWTNPTAGRSRLHHKQKPQAADPHPPPLKGEEEDPGTLPVADAEDGFRWFSDMASPSSTSAGSDELLFGSILFDGIETAAEGEADERTEAAGEEGEDAMFAELEDLPEYSLVLRRGQAAPSWIRPTG</sequence>
<evidence type="ECO:0000256" key="5">
    <source>
        <dbReference type="ARBA" id="ARBA00023242"/>
    </source>
</evidence>
<dbReference type="SUPFAM" id="SSF118290">
    <property type="entry name" value="WRKY DNA-binding domain"/>
    <property type="match status" value="1"/>
</dbReference>
<dbReference type="PROSITE" id="PS50811">
    <property type="entry name" value="WRKY"/>
    <property type="match status" value="1"/>
</dbReference>
<evidence type="ECO:0000256" key="2">
    <source>
        <dbReference type="ARBA" id="ARBA00023015"/>
    </source>
</evidence>
<dbReference type="PANTHER" id="PTHR32096:SF19">
    <property type="entry name" value="OS01G0750100 PROTEIN"/>
    <property type="match status" value="1"/>
</dbReference>
<keyword evidence="2" id="KW-0805">Transcription regulation</keyword>
<organism evidence="8 9">
    <name type="scientific">Zingiber officinale</name>
    <name type="common">Ginger</name>
    <name type="synonym">Amomum zingiber</name>
    <dbReference type="NCBI Taxonomy" id="94328"/>
    <lineage>
        <taxon>Eukaryota</taxon>
        <taxon>Viridiplantae</taxon>
        <taxon>Streptophyta</taxon>
        <taxon>Embryophyta</taxon>
        <taxon>Tracheophyta</taxon>
        <taxon>Spermatophyta</taxon>
        <taxon>Magnoliopsida</taxon>
        <taxon>Liliopsida</taxon>
        <taxon>Zingiberales</taxon>
        <taxon>Zingiberaceae</taxon>
        <taxon>Zingiber</taxon>
    </lineage>
</organism>
<dbReference type="InterPro" id="IPR003657">
    <property type="entry name" value="WRKY_dom"/>
</dbReference>
<dbReference type="InterPro" id="IPR044810">
    <property type="entry name" value="WRKY_plant"/>
</dbReference>
<evidence type="ECO:0000256" key="6">
    <source>
        <dbReference type="SAM" id="MobiDB-lite"/>
    </source>
</evidence>
<dbReference type="GO" id="GO:0000976">
    <property type="term" value="F:transcription cis-regulatory region binding"/>
    <property type="evidence" value="ECO:0007669"/>
    <property type="project" value="TreeGrafter"/>
</dbReference>
<evidence type="ECO:0000256" key="3">
    <source>
        <dbReference type="ARBA" id="ARBA00023125"/>
    </source>
</evidence>
<dbReference type="EMBL" id="JACMSC010000014">
    <property type="protein sequence ID" value="KAG6488414.1"/>
    <property type="molecule type" value="Genomic_DNA"/>
</dbReference>
<comment type="caution">
    <text evidence="8">The sequence shown here is derived from an EMBL/GenBank/DDBJ whole genome shotgun (WGS) entry which is preliminary data.</text>
</comment>
<gene>
    <name evidence="8" type="ORF">ZIOFF_049657</name>
</gene>
<keyword evidence="5" id="KW-0539">Nucleus</keyword>
<evidence type="ECO:0000256" key="1">
    <source>
        <dbReference type="ARBA" id="ARBA00004123"/>
    </source>
</evidence>
<dbReference type="Proteomes" id="UP000734854">
    <property type="component" value="Unassembled WGS sequence"/>
</dbReference>
<accession>A0A8J5FJ53</accession>
<evidence type="ECO:0000313" key="8">
    <source>
        <dbReference type="EMBL" id="KAG6488414.1"/>
    </source>
</evidence>
<dbReference type="GO" id="GO:0005634">
    <property type="term" value="C:nucleus"/>
    <property type="evidence" value="ECO:0007669"/>
    <property type="project" value="UniProtKB-SubCell"/>
</dbReference>
<keyword evidence="3" id="KW-0238">DNA-binding</keyword>
<evidence type="ECO:0000256" key="4">
    <source>
        <dbReference type="ARBA" id="ARBA00023163"/>
    </source>
</evidence>
<dbReference type="SMART" id="SM00774">
    <property type="entry name" value="WRKY"/>
    <property type="match status" value="1"/>
</dbReference>
<dbReference type="Gene3D" id="2.20.25.80">
    <property type="entry name" value="WRKY domain"/>
    <property type="match status" value="1"/>
</dbReference>
<keyword evidence="9" id="KW-1185">Reference proteome</keyword>
<dbReference type="AlphaFoldDB" id="A0A8J5FJ53"/>
<protein>
    <recommendedName>
        <fullName evidence="7">WRKY domain-containing protein</fullName>
    </recommendedName>
</protein>